<keyword evidence="3" id="KW-1185">Reference proteome</keyword>
<feature type="region of interest" description="Disordered" evidence="1">
    <location>
        <begin position="1"/>
        <end position="59"/>
    </location>
</feature>
<protein>
    <submittedName>
        <fullName evidence="2">Uncharacterized protein</fullName>
    </submittedName>
</protein>
<reference evidence="2" key="1">
    <citation type="submission" date="2023-08" db="EMBL/GenBank/DDBJ databases">
        <authorList>
            <person name="Alioto T."/>
            <person name="Alioto T."/>
            <person name="Gomez Garrido J."/>
        </authorList>
    </citation>
    <scope>NUCLEOTIDE SEQUENCE</scope>
</reference>
<dbReference type="Proteomes" id="UP001178508">
    <property type="component" value="Chromosome 7"/>
</dbReference>
<accession>A0AAV1FI01</accession>
<evidence type="ECO:0000313" key="2">
    <source>
        <dbReference type="EMBL" id="CAJ1060128.1"/>
    </source>
</evidence>
<proteinExistence type="predicted"/>
<evidence type="ECO:0000313" key="3">
    <source>
        <dbReference type="Proteomes" id="UP001178508"/>
    </source>
</evidence>
<name>A0AAV1FI01_XYRNO</name>
<dbReference type="AlphaFoldDB" id="A0AAV1FI01"/>
<dbReference type="EMBL" id="OY660870">
    <property type="protein sequence ID" value="CAJ1060128.1"/>
    <property type="molecule type" value="Genomic_DNA"/>
</dbReference>
<evidence type="ECO:0000256" key="1">
    <source>
        <dbReference type="SAM" id="MobiDB-lite"/>
    </source>
</evidence>
<gene>
    <name evidence="2" type="ORF">XNOV1_A025926</name>
</gene>
<feature type="compositionally biased region" description="Basic and acidic residues" evidence="1">
    <location>
        <begin position="1"/>
        <end position="29"/>
    </location>
</feature>
<organism evidence="2 3">
    <name type="scientific">Xyrichtys novacula</name>
    <name type="common">Pearly razorfish</name>
    <name type="synonym">Hemipteronotus novacula</name>
    <dbReference type="NCBI Taxonomy" id="13765"/>
    <lineage>
        <taxon>Eukaryota</taxon>
        <taxon>Metazoa</taxon>
        <taxon>Chordata</taxon>
        <taxon>Craniata</taxon>
        <taxon>Vertebrata</taxon>
        <taxon>Euteleostomi</taxon>
        <taxon>Actinopterygii</taxon>
        <taxon>Neopterygii</taxon>
        <taxon>Teleostei</taxon>
        <taxon>Neoteleostei</taxon>
        <taxon>Acanthomorphata</taxon>
        <taxon>Eupercaria</taxon>
        <taxon>Labriformes</taxon>
        <taxon>Labridae</taxon>
        <taxon>Xyrichtys</taxon>
    </lineage>
</organism>
<sequence>MCSFRGEKKQRSSGGAHHEPRDPRSREAGRVSPQVQRSPQLEGRRRRLEMDSEPACGRTHTADQVPGLMHDFSFCFPPADFSYLFFFFLSSFCVSPLPPQTYLQTCTRTHAHSMLKWLFSDTPPHPP</sequence>